<dbReference type="EMBL" id="FOES01000013">
    <property type="protein sequence ID" value="SEQ40833.1"/>
    <property type="molecule type" value="Genomic_DNA"/>
</dbReference>
<evidence type="ECO:0000256" key="1">
    <source>
        <dbReference type="ARBA" id="ARBA00022969"/>
    </source>
</evidence>
<accession>A0A1H9FTK6</accession>
<evidence type="ECO:0000313" key="6">
    <source>
        <dbReference type="Proteomes" id="UP000199427"/>
    </source>
</evidence>
<sequence>MQQQQNPNSQMKNSNQMPAQQSHSAHEIYDVKEVLGGLIGAMEHYKLYEQGIQDTQLKNILNRQYQYMQQTYNTLVDAFQTGQRPPQPTTTYNMELSNDVTYGLTPGQPKQPKENPQQFNDECYSGFMLGHLKQCASGATMAALEATNPVVRRVLQDSVPNFCEMAYEIFLYQNDNGYYQVAQFDQQTQNQLLNGFTHASQQQH</sequence>
<dbReference type="InterPro" id="IPR012347">
    <property type="entry name" value="Ferritin-like"/>
</dbReference>
<dbReference type="STRING" id="571933.SAMN05216362_1138"/>
<comment type="similarity">
    <text evidence="3">Belongs to the CotF family.</text>
</comment>
<dbReference type="Gene3D" id="1.20.1260.10">
    <property type="match status" value="1"/>
</dbReference>
<dbReference type="Proteomes" id="UP000199427">
    <property type="component" value="Unassembled WGS sequence"/>
</dbReference>
<keyword evidence="1" id="KW-0749">Sporulation</keyword>
<feature type="compositionally biased region" description="Polar residues" evidence="4">
    <location>
        <begin position="1"/>
        <end position="23"/>
    </location>
</feature>
<feature type="region of interest" description="Disordered" evidence="4">
    <location>
        <begin position="1"/>
        <end position="24"/>
    </location>
</feature>
<keyword evidence="6" id="KW-1185">Reference proteome</keyword>
<keyword evidence="5" id="KW-0167">Capsid protein</keyword>
<reference evidence="5 6" key="1">
    <citation type="submission" date="2016-10" db="EMBL/GenBank/DDBJ databases">
        <authorList>
            <person name="de Groot N.N."/>
        </authorList>
    </citation>
    <scope>NUCLEOTIDE SEQUENCE [LARGE SCALE GENOMIC DNA]</scope>
    <source>
        <strain evidence="5 6">DSM 21633</strain>
    </source>
</reference>
<evidence type="ECO:0000313" key="5">
    <source>
        <dbReference type="EMBL" id="SEQ40833.1"/>
    </source>
</evidence>
<keyword evidence="5" id="KW-0946">Virion</keyword>
<evidence type="ECO:0000256" key="4">
    <source>
        <dbReference type="SAM" id="MobiDB-lite"/>
    </source>
</evidence>
<protein>
    <submittedName>
        <fullName evidence="5">Spore coat protein CotF</fullName>
    </submittedName>
</protein>
<dbReference type="Pfam" id="PF07875">
    <property type="entry name" value="Coat_F"/>
    <property type="match status" value="1"/>
</dbReference>
<evidence type="ECO:0000256" key="2">
    <source>
        <dbReference type="ARBA" id="ARBA00024325"/>
    </source>
</evidence>
<name>A0A1H9FTK6_9BACI</name>
<comment type="subcellular location">
    <subcellularLocation>
        <location evidence="2">Spore coat</location>
    </subcellularLocation>
</comment>
<proteinExistence type="inferred from homology"/>
<dbReference type="InterPro" id="IPR012851">
    <property type="entry name" value="Spore_coat_CotF-like"/>
</dbReference>
<dbReference type="AlphaFoldDB" id="A0A1H9FTK6"/>
<evidence type="ECO:0000256" key="3">
    <source>
        <dbReference type="ARBA" id="ARBA00024344"/>
    </source>
</evidence>
<dbReference type="RefSeq" id="WP_246247430.1">
    <property type="nucleotide sequence ID" value="NZ_CAESCL010000033.1"/>
</dbReference>
<dbReference type="PANTHER" id="PTHR39183">
    <property type="entry name" value="SPORE COAT PROTEIN F-LIKE PROTEIN YHCQ"/>
    <property type="match status" value="1"/>
</dbReference>
<dbReference type="PANTHER" id="PTHR39183:SF1">
    <property type="entry name" value="SPORE COAT PROTEIN F-LIKE PROTEIN YHCQ"/>
    <property type="match status" value="1"/>
</dbReference>
<dbReference type="GO" id="GO:0030435">
    <property type="term" value="P:sporulation resulting in formation of a cellular spore"/>
    <property type="evidence" value="ECO:0007669"/>
    <property type="project" value="UniProtKB-KW"/>
</dbReference>
<organism evidence="5 6">
    <name type="scientific">Piscibacillus halophilus</name>
    <dbReference type="NCBI Taxonomy" id="571933"/>
    <lineage>
        <taxon>Bacteria</taxon>
        <taxon>Bacillati</taxon>
        <taxon>Bacillota</taxon>
        <taxon>Bacilli</taxon>
        <taxon>Bacillales</taxon>
        <taxon>Bacillaceae</taxon>
        <taxon>Piscibacillus</taxon>
    </lineage>
</organism>
<gene>
    <name evidence="5" type="ORF">SAMN05216362_1138</name>
</gene>